<comment type="caution">
    <text evidence="1">The sequence shown here is derived from an EMBL/GenBank/DDBJ whole genome shotgun (WGS) entry which is preliminary data.</text>
</comment>
<dbReference type="Proteomes" id="UP000824178">
    <property type="component" value="Unassembled WGS sequence"/>
</dbReference>
<gene>
    <name evidence="1" type="ORF">H9864_03665</name>
</gene>
<dbReference type="AlphaFoldDB" id="A0A9E2NQ72"/>
<sequence length="626" mass="68653">MYLSNLPSIRNSRSMLRAFGGLNETYSCTEAEFCEALNFSSRDFPALSTRPPRQKLREASGVNGMYQLGGLLMVCGTNLTYTPDDPGEEPAALENVLTDGEKALVGIGTKILIFPDKLAFDTADGSLTPLGMVWTSSGGTPLEMTPCDGEGKTYEVDRWGLEEPEDPADGEVFLRVTSASLPWRSDGVLEVYSEADEKWNMVTLDHCLLSAPGLEEGFSAWDTVTLSNTGADKAGMGADLDGEQVLYSVEEGLLRVKITPQGDHFYGRLVRDGDTAVWTSIDGSDSEEYPLDGPATVERRVPDLDFLTECDNRVWGCNSKENVIYACKLGDPTNWFSYQNNAADSYAVTVGSDGHFTGAATCMGYALFFKENVLHKLYGSKPSDFQLTSLNCRGVAKNAAKSLCVINETLYYLSRDGVMSWDGSLPVKASAALDPSGLANLSRAVSGQLDGRYYLHITRQAGEEETSRLLVYDTERGIWQEENVCSYQMAGTGRQLYLWDGKDLWIADPRREAGGENAEGVEEKISFSFVSGEFGLDESEDKYLSRLVLRLEAAPRTTVEVALSYDGGRWETAVSRAVGDQREKLTLPLIPRRHDSLRLRLRGKGQITLRSLTRTFAAARGGLTQG</sequence>
<dbReference type="EMBL" id="JAHLFH010000072">
    <property type="protein sequence ID" value="MBU3819457.1"/>
    <property type="molecule type" value="Genomic_DNA"/>
</dbReference>
<proteinExistence type="predicted"/>
<organism evidence="1 2">
    <name type="scientific">Candidatus Faecalibacterium intestinavium</name>
    <dbReference type="NCBI Taxonomy" id="2838580"/>
    <lineage>
        <taxon>Bacteria</taxon>
        <taxon>Bacillati</taxon>
        <taxon>Bacillota</taxon>
        <taxon>Clostridia</taxon>
        <taxon>Eubacteriales</taxon>
        <taxon>Oscillospiraceae</taxon>
        <taxon>Faecalibacterium</taxon>
    </lineage>
</organism>
<accession>A0A9E2NQ72</accession>
<name>A0A9E2NQ72_9FIRM</name>
<evidence type="ECO:0000313" key="2">
    <source>
        <dbReference type="Proteomes" id="UP000824178"/>
    </source>
</evidence>
<evidence type="ECO:0000313" key="1">
    <source>
        <dbReference type="EMBL" id="MBU3819457.1"/>
    </source>
</evidence>
<protein>
    <submittedName>
        <fullName evidence="1">Uncharacterized protein</fullName>
    </submittedName>
</protein>
<reference evidence="1" key="2">
    <citation type="submission" date="2021-04" db="EMBL/GenBank/DDBJ databases">
        <authorList>
            <person name="Gilroy R."/>
        </authorList>
    </citation>
    <scope>NUCLEOTIDE SEQUENCE</scope>
    <source>
        <strain evidence="1">742</strain>
    </source>
</reference>
<reference evidence="1" key="1">
    <citation type="journal article" date="2021" name="PeerJ">
        <title>Extensive microbial diversity within the chicken gut microbiome revealed by metagenomics and culture.</title>
        <authorList>
            <person name="Gilroy R."/>
            <person name="Ravi A."/>
            <person name="Getino M."/>
            <person name="Pursley I."/>
            <person name="Horton D.L."/>
            <person name="Alikhan N.F."/>
            <person name="Baker D."/>
            <person name="Gharbi K."/>
            <person name="Hall N."/>
            <person name="Watson M."/>
            <person name="Adriaenssens E.M."/>
            <person name="Foster-Nyarko E."/>
            <person name="Jarju S."/>
            <person name="Secka A."/>
            <person name="Antonio M."/>
            <person name="Oren A."/>
            <person name="Chaudhuri R.R."/>
            <person name="La Ragione R."/>
            <person name="Hildebrand F."/>
            <person name="Pallen M.J."/>
        </authorList>
    </citation>
    <scope>NUCLEOTIDE SEQUENCE</scope>
    <source>
        <strain evidence="1">742</strain>
    </source>
</reference>